<keyword evidence="3" id="KW-0804">Transcription</keyword>
<dbReference type="Proteomes" id="UP000644147">
    <property type="component" value="Unassembled WGS sequence"/>
</dbReference>
<comment type="caution">
    <text evidence="5">The sequence shown here is derived from an EMBL/GenBank/DDBJ whole genome shotgun (WGS) entry which is preliminary data.</text>
</comment>
<dbReference type="SUPFAM" id="SSF46689">
    <property type="entry name" value="Homeodomain-like"/>
    <property type="match status" value="1"/>
</dbReference>
<dbReference type="Gene3D" id="2.60.120.10">
    <property type="entry name" value="Jelly Rolls"/>
    <property type="match status" value="1"/>
</dbReference>
<dbReference type="SUPFAM" id="SSF51215">
    <property type="entry name" value="Regulatory protein AraC"/>
    <property type="match status" value="1"/>
</dbReference>
<evidence type="ECO:0000256" key="2">
    <source>
        <dbReference type="ARBA" id="ARBA00023125"/>
    </source>
</evidence>
<keyword evidence="2" id="KW-0238">DNA-binding</keyword>
<evidence type="ECO:0000313" key="6">
    <source>
        <dbReference type="Proteomes" id="UP000644147"/>
    </source>
</evidence>
<sequence>MPKEQIPIYQIQDFKAQTQKERYFYASTLAKHLEEHLFAREPHKHAFYIVLLLTQGSGTHTIDFKKYEVRPNTVFFMKPGQVHNWELSDDADGVIIFFTSEFYLQEFPHRKLYDFPFFNALLYQPVLHVSEAGKSLLLQTCKALQAEYAGKALRRNEMLSCQLNVLLIQLTRIYSTRAEIVEMPGGELVLLQALEQLIEQHFKAHLPVTFYSEQLNLTTRHLNEICKRSLGKTTTELLQERLLLEAQRLLVHSELTSSQIATELGYFDTTYFFRFFKKHTGQTPEQFRSEAK</sequence>
<dbReference type="PRINTS" id="PR00032">
    <property type="entry name" value="HTHARAC"/>
</dbReference>
<evidence type="ECO:0000256" key="3">
    <source>
        <dbReference type="ARBA" id="ARBA00023163"/>
    </source>
</evidence>
<feature type="domain" description="HTH araC/xylS-type" evidence="4">
    <location>
        <begin position="192"/>
        <end position="290"/>
    </location>
</feature>
<dbReference type="InterPro" id="IPR003313">
    <property type="entry name" value="AraC-bd"/>
</dbReference>
<name>A0ABS1BZ31_9BACT</name>
<dbReference type="InterPro" id="IPR014710">
    <property type="entry name" value="RmlC-like_jellyroll"/>
</dbReference>
<dbReference type="InterPro" id="IPR009057">
    <property type="entry name" value="Homeodomain-like_sf"/>
</dbReference>
<dbReference type="PROSITE" id="PS01124">
    <property type="entry name" value="HTH_ARAC_FAMILY_2"/>
    <property type="match status" value="1"/>
</dbReference>
<dbReference type="InterPro" id="IPR020449">
    <property type="entry name" value="Tscrpt_reg_AraC-type_HTH"/>
</dbReference>
<keyword evidence="6" id="KW-1185">Reference proteome</keyword>
<accession>A0ABS1BZ31</accession>
<reference evidence="5 6" key="1">
    <citation type="submission" date="2020-12" db="EMBL/GenBank/DDBJ databases">
        <title>Bacterial novel species Adhaeribacter sp. BT258 isolated from soil.</title>
        <authorList>
            <person name="Jung H.-Y."/>
        </authorList>
    </citation>
    <scope>NUCLEOTIDE SEQUENCE [LARGE SCALE GENOMIC DNA]</scope>
    <source>
        <strain evidence="5 6">BT258</strain>
    </source>
</reference>
<dbReference type="Pfam" id="PF02311">
    <property type="entry name" value="AraC_binding"/>
    <property type="match status" value="1"/>
</dbReference>
<evidence type="ECO:0000256" key="1">
    <source>
        <dbReference type="ARBA" id="ARBA00023015"/>
    </source>
</evidence>
<dbReference type="RefSeq" id="WP_200504886.1">
    <property type="nucleotide sequence ID" value="NZ_JAEHFX010000002.1"/>
</dbReference>
<dbReference type="SMART" id="SM00342">
    <property type="entry name" value="HTH_ARAC"/>
    <property type="match status" value="1"/>
</dbReference>
<dbReference type="InterPro" id="IPR018060">
    <property type="entry name" value="HTH_AraC"/>
</dbReference>
<evidence type="ECO:0000313" key="5">
    <source>
        <dbReference type="EMBL" id="MBK0402172.1"/>
    </source>
</evidence>
<dbReference type="EMBL" id="JAEHFX010000002">
    <property type="protein sequence ID" value="MBK0402172.1"/>
    <property type="molecule type" value="Genomic_DNA"/>
</dbReference>
<dbReference type="InterPro" id="IPR037923">
    <property type="entry name" value="HTH-like"/>
</dbReference>
<proteinExistence type="predicted"/>
<protein>
    <submittedName>
        <fullName evidence="5">Helix-turn-helix domain-containing protein</fullName>
    </submittedName>
</protein>
<gene>
    <name evidence="5" type="ORF">I5M27_04200</name>
</gene>
<organism evidence="5 6">
    <name type="scientific">Adhaeribacter terrigena</name>
    <dbReference type="NCBI Taxonomy" id="2793070"/>
    <lineage>
        <taxon>Bacteria</taxon>
        <taxon>Pseudomonadati</taxon>
        <taxon>Bacteroidota</taxon>
        <taxon>Cytophagia</taxon>
        <taxon>Cytophagales</taxon>
        <taxon>Hymenobacteraceae</taxon>
        <taxon>Adhaeribacter</taxon>
    </lineage>
</organism>
<evidence type="ECO:0000259" key="4">
    <source>
        <dbReference type="PROSITE" id="PS01124"/>
    </source>
</evidence>
<dbReference type="PANTHER" id="PTHR43280">
    <property type="entry name" value="ARAC-FAMILY TRANSCRIPTIONAL REGULATOR"/>
    <property type="match status" value="1"/>
</dbReference>
<dbReference type="Gene3D" id="1.10.10.60">
    <property type="entry name" value="Homeodomain-like"/>
    <property type="match status" value="1"/>
</dbReference>
<dbReference type="PANTHER" id="PTHR43280:SF32">
    <property type="entry name" value="TRANSCRIPTIONAL REGULATORY PROTEIN"/>
    <property type="match status" value="1"/>
</dbReference>
<keyword evidence="1" id="KW-0805">Transcription regulation</keyword>
<dbReference type="Pfam" id="PF12833">
    <property type="entry name" value="HTH_18"/>
    <property type="match status" value="1"/>
</dbReference>